<dbReference type="CDD" id="cd01392">
    <property type="entry name" value="HTH_LacI"/>
    <property type="match status" value="1"/>
</dbReference>
<gene>
    <name evidence="5" type="ORF">Rhe02_84350</name>
</gene>
<dbReference type="InterPro" id="IPR046335">
    <property type="entry name" value="LacI/GalR-like_sensor"/>
</dbReference>
<dbReference type="InterPro" id="IPR010982">
    <property type="entry name" value="Lambda_DNA-bd_dom_sf"/>
</dbReference>
<feature type="domain" description="HTH lacI-type" evidence="4">
    <location>
        <begin position="18"/>
        <end position="72"/>
    </location>
</feature>
<dbReference type="Gene3D" id="3.40.50.2300">
    <property type="match status" value="2"/>
</dbReference>
<dbReference type="PANTHER" id="PTHR30146">
    <property type="entry name" value="LACI-RELATED TRANSCRIPTIONAL REPRESSOR"/>
    <property type="match status" value="1"/>
</dbReference>
<keyword evidence="1" id="KW-0805">Transcription regulation</keyword>
<proteinExistence type="predicted"/>
<name>A0A8J3QG94_9ACTN</name>
<dbReference type="RefSeq" id="WP_239124397.1">
    <property type="nucleotide sequence ID" value="NZ_BONY01000092.1"/>
</dbReference>
<dbReference type="GO" id="GO:0003700">
    <property type="term" value="F:DNA-binding transcription factor activity"/>
    <property type="evidence" value="ECO:0007669"/>
    <property type="project" value="TreeGrafter"/>
</dbReference>
<dbReference type="InterPro" id="IPR000843">
    <property type="entry name" value="HTH_LacI"/>
</dbReference>
<dbReference type="PROSITE" id="PS50932">
    <property type="entry name" value="HTH_LACI_2"/>
    <property type="match status" value="1"/>
</dbReference>
<evidence type="ECO:0000256" key="3">
    <source>
        <dbReference type="ARBA" id="ARBA00023163"/>
    </source>
</evidence>
<dbReference type="Gene3D" id="1.10.260.40">
    <property type="entry name" value="lambda repressor-like DNA-binding domains"/>
    <property type="match status" value="1"/>
</dbReference>
<dbReference type="SMART" id="SM00354">
    <property type="entry name" value="HTH_LACI"/>
    <property type="match status" value="1"/>
</dbReference>
<dbReference type="InterPro" id="IPR028082">
    <property type="entry name" value="Peripla_BP_I"/>
</dbReference>
<comment type="caution">
    <text evidence="5">The sequence shown here is derived from an EMBL/GenBank/DDBJ whole genome shotgun (WGS) entry which is preliminary data.</text>
</comment>
<evidence type="ECO:0000256" key="2">
    <source>
        <dbReference type="ARBA" id="ARBA00023125"/>
    </source>
</evidence>
<evidence type="ECO:0000313" key="6">
    <source>
        <dbReference type="Proteomes" id="UP000612899"/>
    </source>
</evidence>
<organism evidence="5 6">
    <name type="scientific">Rhizocola hellebori</name>
    <dbReference type="NCBI Taxonomy" id="1392758"/>
    <lineage>
        <taxon>Bacteria</taxon>
        <taxon>Bacillati</taxon>
        <taxon>Actinomycetota</taxon>
        <taxon>Actinomycetes</taxon>
        <taxon>Micromonosporales</taxon>
        <taxon>Micromonosporaceae</taxon>
        <taxon>Rhizocola</taxon>
    </lineage>
</organism>
<reference evidence="5" key="1">
    <citation type="submission" date="2021-01" db="EMBL/GenBank/DDBJ databases">
        <title>Whole genome shotgun sequence of Rhizocola hellebori NBRC 109834.</title>
        <authorList>
            <person name="Komaki H."/>
            <person name="Tamura T."/>
        </authorList>
    </citation>
    <scope>NUCLEOTIDE SEQUENCE</scope>
    <source>
        <strain evidence="5">NBRC 109834</strain>
    </source>
</reference>
<protein>
    <submittedName>
        <fullName evidence="5">LacI family transcriptional regulator</fullName>
    </submittedName>
</protein>
<keyword evidence="3" id="KW-0804">Transcription</keyword>
<dbReference type="Pfam" id="PF00356">
    <property type="entry name" value="LacI"/>
    <property type="match status" value="1"/>
</dbReference>
<sequence>MTERTAAHAGGNQRRKRPTMLDVAREAGVALRTVSRVVNNDPTVGPELAARIRQAILALDYAPDEQARQLRRGVSGIIGAAVRNLSDAHPVLSSVDRTARENRMTVLAMSTEDEEQRERDAVLSMCRRRVDGIIMEPISTNHQYLASEIESGMPVVAVDRPTGGVAADAVLSDNAAGIGLGFRHLVLHGHQRIAYIGDQERVFTGRERAAAFRACTAANGGTLEGRVHTGVIEPAFIAAALAATLGGDLPATALITGNAQTTIEVLRQLGSAAGDVAIVGFDDFLLADLLRPGLTVVAQDSATIGRTAIELLLARAADHSRPVQTVTVPVELIARGSGELPPR</sequence>
<evidence type="ECO:0000259" key="4">
    <source>
        <dbReference type="PROSITE" id="PS50932"/>
    </source>
</evidence>
<dbReference type="PANTHER" id="PTHR30146:SF109">
    <property type="entry name" value="HTH-TYPE TRANSCRIPTIONAL REGULATOR GALS"/>
    <property type="match status" value="1"/>
</dbReference>
<keyword evidence="2" id="KW-0238">DNA-binding</keyword>
<accession>A0A8J3QG94</accession>
<evidence type="ECO:0000313" key="5">
    <source>
        <dbReference type="EMBL" id="GIH10368.1"/>
    </source>
</evidence>
<dbReference type="Proteomes" id="UP000612899">
    <property type="component" value="Unassembled WGS sequence"/>
</dbReference>
<dbReference type="EMBL" id="BONY01000092">
    <property type="protein sequence ID" value="GIH10368.1"/>
    <property type="molecule type" value="Genomic_DNA"/>
</dbReference>
<dbReference type="GO" id="GO:0000976">
    <property type="term" value="F:transcription cis-regulatory region binding"/>
    <property type="evidence" value="ECO:0007669"/>
    <property type="project" value="TreeGrafter"/>
</dbReference>
<dbReference type="Pfam" id="PF13377">
    <property type="entry name" value="Peripla_BP_3"/>
    <property type="match status" value="1"/>
</dbReference>
<keyword evidence="6" id="KW-1185">Reference proteome</keyword>
<dbReference type="SUPFAM" id="SSF53822">
    <property type="entry name" value="Periplasmic binding protein-like I"/>
    <property type="match status" value="1"/>
</dbReference>
<evidence type="ECO:0000256" key="1">
    <source>
        <dbReference type="ARBA" id="ARBA00023015"/>
    </source>
</evidence>
<dbReference type="SUPFAM" id="SSF47413">
    <property type="entry name" value="lambda repressor-like DNA-binding domains"/>
    <property type="match status" value="1"/>
</dbReference>
<dbReference type="CDD" id="cd06267">
    <property type="entry name" value="PBP1_LacI_sugar_binding-like"/>
    <property type="match status" value="1"/>
</dbReference>
<dbReference type="AlphaFoldDB" id="A0A8J3QG94"/>